<dbReference type="AlphaFoldDB" id="A0A7R6PKE6"/>
<name>A0A7R6PKE6_9GAMM</name>
<protein>
    <submittedName>
        <fullName evidence="1">Uncharacterized protein</fullName>
    </submittedName>
</protein>
<reference evidence="1 2" key="1">
    <citation type="journal article" date="2008" name="Int. J. Syst. Evol. Microbiol.">
        <title>Neptunomonas japonica sp. nov., an Osedax japonicus symbiont-like bacterium isolated from sediment adjacent to sperm whale carcasses off Kagoshima, Japan.</title>
        <authorList>
            <person name="Miyazaki M."/>
            <person name="Nogi Y."/>
            <person name="Fujiwara Y."/>
            <person name="Kawato M."/>
            <person name="Kubokawa K."/>
            <person name="Horikoshi K."/>
        </authorList>
    </citation>
    <scope>NUCLEOTIDE SEQUENCE [LARGE SCALE GENOMIC DNA]</scope>
    <source>
        <strain evidence="1 2">JAMM 1380</strain>
    </source>
</reference>
<sequence>MDFILVFIICLLFLLLLAIAMLFGRPPIYRPKRMDVYCLISDLCEGEGDADQWVVFVGLTILHDPELEKIRLRCYDLELLADGHQEILFGSGRYRYNNVGMDRLKEIRSALKALMDQEPSYRSF</sequence>
<dbReference type="EMBL" id="AP014546">
    <property type="protein sequence ID" value="BBB31223.1"/>
    <property type="molecule type" value="Genomic_DNA"/>
</dbReference>
<dbReference type="Proteomes" id="UP000595332">
    <property type="component" value="Chromosome"/>
</dbReference>
<dbReference type="KEGG" id="njp:NEJAP_3285"/>
<gene>
    <name evidence="1" type="ORF">NEJAP_3285</name>
</gene>
<organism evidence="1 2">
    <name type="scientific">Neptunomonas japonica JAMM 1380</name>
    <dbReference type="NCBI Taxonomy" id="1441457"/>
    <lineage>
        <taxon>Bacteria</taxon>
        <taxon>Pseudomonadati</taxon>
        <taxon>Pseudomonadota</taxon>
        <taxon>Gammaproteobacteria</taxon>
        <taxon>Oceanospirillales</taxon>
        <taxon>Oceanospirillaceae</taxon>
        <taxon>Neptunomonas</taxon>
    </lineage>
</organism>
<evidence type="ECO:0000313" key="1">
    <source>
        <dbReference type="EMBL" id="BBB31223.1"/>
    </source>
</evidence>
<proteinExistence type="predicted"/>
<accession>A0A7R6PKE6</accession>
<keyword evidence="2" id="KW-1185">Reference proteome</keyword>
<evidence type="ECO:0000313" key="2">
    <source>
        <dbReference type="Proteomes" id="UP000595332"/>
    </source>
</evidence>